<dbReference type="RefSeq" id="WP_264791492.1">
    <property type="nucleotide sequence ID" value="NZ_AP026867.1"/>
</dbReference>
<name>A0A915YBR5_9BACT</name>
<protein>
    <submittedName>
        <fullName evidence="2">Uncharacterized protein</fullName>
    </submittedName>
</protein>
<feature type="signal peptide" evidence="1">
    <location>
        <begin position="1"/>
        <end position="22"/>
    </location>
</feature>
<dbReference type="AlphaFoldDB" id="A0A915YBR5"/>
<gene>
    <name evidence="2" type="ORF">AsAng_0008660</name>
</gene>
<feature type="chain" id="PRO_5037907942" evidence="1">
    <location>
        <begin position="23"/>
        <end position="110"/>
    </location>
</feature>
<reference evidence="2" key="1">
    <citation type="submission" date="2022-09" db="EMBL/GenBank/DDBJ databases">
        <title>Aureispira anguillicida sp. nov., isolated from Leptocephalus of Japanese eel Anguilla japonica.</title>
        <authorList>
            <person name="Yuasa K."/>
            <person name="Mekata T."/>
            <person name="Ikunari K."/>
        </authorList>
    </citation>
    <scope>NUCLEOTIDE SEQUENCE</scope>
    <source>
        <strain evidence="2">EL160426</strain>
    </source>
</reference>
<proteinExistence type="predicted"/>
<evidence type="ECO:0000256" key="1">
    <source>
        <dbReference type="SAM" id="SignalP"/>
    </source>
</evidence>
<dbReference type="EMBL" id="AP026867">
    <property type="protein sequence ID" value="BDS10158.1"/>
    <property type="molecule type" value="Genomic_DNA"/>
</dbReference>
<organism evidence="2 3">
    <name type="scientific">Aureispira anguillae</name>
    <dbReference type="NCBI Taxonomy" id="2864201"/>
    <lineage>
        <taxon>Bacteria</taxon>
        <taxon>Pseudomonadati</taxon>
        <taxon>Bacteroidota</taxon>
        <taxon>Saprospiria</taxon>
        <taxon>Saprospirales</taxon>
        <taxon>Saprospiraceae</taxon>
        <taxon>Aureispira</taxon>
    </lineage>
</organism>
<keyword evidence="1" id="KW-0732">Signal</keyword>
<accession>A0A915YBR5</accession>
<sequence>MNVVKVITLLMTSCLLFSFVFLSGRCEFCNGQYVGTTCSKSSNPVGTCIIVREGKCSYCGGSYAGTSCSKSPVGTCVVPKAKKCSYCAGSLLGTTCSKKSPTGKCVSVRY</sequence>
<dbReference type="KEGG" id="aup:AsAng_0008660"/>
<evidence type="ECO:0000313" key="2">
    <source>
        <dbReference type="EMBL" id="BDS10158.1"/>
    </source>
</evidence>
<evidence type="ECO:0000313" key="3">
    <source>
        <dbReference type="Proteomes" id="UP001060919"/>
    </source>
</evidence>
<dbReference type="Proteomes" id="UP001060919">
    <property type="component" value="Chromosome"/>
</dbReference>
<keyword evidence="3" id="KW-1185">Reference proteome</keyword>